<proteinExistence type="predicted"/>
<dbReference type="AlphaFoldDB" id="A0A1I7YEG3"/>
<dbReference type="GO" id="GO:1902600">
    <property type="term" value="P:proton transmembrane transport"/>
    <property type="evidence" value="ECO:0007669"/>
    <property type="project" value="TreeGrafter"/>
</dbReference>
<evidence type="ECO:0000313" key="2">
    <source>
        <dbReference type="Proteomes" id="UP000095287"/>
    </source>
</evidence>
<dbReference type="PANTHER" id="PTHR43294:SF18">
    <property type="entry name" value="SODIUM_POTASSIUM-TRANSPORTING ATPASE SUBUNIT ALPHA"/>
    <property type="match status" value="1"/>
</dbReference>
<feature type="transmembrane region" description="Helical" evidence="1">
    <location>
        <begin position="5"/>
        <end position="26"/>
    </location>
</feature>
<keyword evidence="1" id="KW-1133">Transmembrane helix</keyword>
<dbReference type="PANTHER" id="PTHR43294">
    <property type="entry name" value="SODIUM/POTASSIUM-TRANSPORTING ATPASE SUBUNIT ALPHA"/>
    <property type="match status" value="1"/>
</dbReference>
<sequence>MTNNVLNGGLVFTGVLATFALFTPFVNKMLGVVGIRFFWALIAVPFAWLIFFYDETRRFFIRKYPHGWIYRETYY</sequence>
<dbReference type="Gene3D" id="1.20.1110.10">
    <property type="entry name" value="Calcium-transporting ATPase, transmembrane domain"/>
    <property type="match status" value="1"/>
</dbReference>
<dbReference type="Proteomes" id="UP000095287">
    <property type="component" value="Unplaced"/>
</dbReference>
<dbReference type="GO" id="GO:0030007">
    <property type="term" value="P:intracellular potassium ion homeostasis"/>
    <property type="evidence" value="ECO:0007669"/>
    <property type="project" value="TreeGrafter"/>
</dbReference>
<dbReference type="GO" id="GO:0005391">
    <property type="term" value="F:P-type sodium:potassium-exchanging transporter activity"/>
    <property type="evidence" value="ECO:0007669"/>
    <property type="project" value="TreeGrafter"/>
</dbReference>
<keyword evidence="1" id="KW-0472">Membrane</keyword>
<dbReference type="WBParaSite" id="L893_g15465.t1">
    <property type="protein sequence ID" value="L893_g15465.t1"/>
    <property type="gene ID" value="L893_g15465"/>
</dbReference>
<dbReference type="InterPro" id="IPR050510">
    <property type="entry name" value="Cation_transp_ATPase_P-type"/>
</dbReference>
<dbReference type="SUPFAM" id="SSF81665">
    <property type="entry name" value="Calcium ATPase, transmembrane domain M"/>
    <property type="match status" value="1"/>
</dbReference>
<protein>
    <submittedName>
        <fullName evidence="3">Cation_ATPase_C domain-containing protein</fullName>
    </submittedName>
</protein>
<organism evidence="2 3">
    <name type="scientific">Steinernema glaseri</name>
    <dbReference type="NCBI Taxonomy" id="37863"/>
    <lineage>
        <taxon>Eukaryota</taxon>
        <taxon>Metazoa</taxon>
        <taxon>Ecdysozoa</taxon>
        <taxon>Nematoda</taxon>
        <taxon>Chromadorea</taxon>
        <taxon>Rhabditida</taxon>
        <taxon>Tylenchina</taxon>
        <taxon>Panagrolaimomorpha</taxon>
        <taxon>Strongyloidoidea</taxon>
        <taxon>Steinernematidae</taxon>
        <taxon>Steinernema</taxon>
    </lineage>
</organism>
<feature type="transmembrane region" description="Helical" evidence="1">
    <location>
        <begin position="32"/>
        <end position="53"/>
    </location>
</feature>
<dbReference type="GO" id="GO:0005886">
    <property type="term" value="C:plasma membrane"/>
    <property type="evidence" value="ECO:0007669"/>
    <property type="project" value="TreeGrafter"/>
</dbReference>
<evidence type="ECO:0000313" key="3">
    <source>
        <dbReference type="WBParaSite" id="L893_g15465.t1"/>
    </source>
</evidence>
<dbReference type="GO" id="GO:0006883">
    <property type="term" value="P:intracellular sodium ion homeostasis"/>
    <property type="evidence" value="ECO:0007669"/>
    <property type="project" value="TreeGrafter"/>
</dbReference>
<keyword evidence="1" id="KW-0812">Transmembrane</keyword>
<dbReference type="GO" id="GO:0036376">
    <property type="term" value="P:sodium ion export across plasma membrane"/>
    <property type="evidence" value="ECO:0007669"/>
    <property type="project" value="TreeGrafter"/>
</dbReference>
<evidence type="ECO:0000256" key="1">
    <source>
        <dbReference type="SAM" id="Phobius"/>
    </source>
</evidence>
<dbReference type="InterPro" id="IPR023298">
    <property type="entry name" value="ATPase_P-typ_TM_dom_sf"/>
</dbReference>
<reference evidence="3" key="1">
    <citation type="submission" date="2016-11" db="UniProtKB">
        <authorList>
            <consortium name="WormBaseParasite"/>
        </authorList>
    </citation>
    <scope>IDENTIFICATION</scope>
</reference>
<accession>A0A1I7YEG3</accession>
<keyword evidence="2" id="KW-1185">Reference proteome</keyword>
<dbReference type="GO" id="GO:1990573">
    <property type="term" value="P:potassium ion import across plasma membrane"/>
    <property type="evidence" value="ECO:0007669"/>
    <property type="project" value="TreeGrafter"/>
</dbReference>
<name>A0A1I7YEG3_9BILA</name>